<gene>
    <name evidence="13" type="primary">pheS</name>
    <name evidence="16" type="ORF">LARV_01268</name>
</gene>
<keyword evidence="4 13" id="KW-0963">Cytoplasm</keyword>
<comment type="subunit">
    <text evidence="3 13">Tetramer of two alpha and two beta subunits.</text>
</comment>
<dbReference type="Gene3D" id="3.30.930.10">
    <property type="entry name" value="Bira Bifunctional Protein, Domain 2"/>
    <property type="match status" value="1"/>
</dbReference>
<dbReference type="PANTHER" id="PTHR11538">
    <property type="entry name" value="PHENYLALANYL-TRNA SYNTHETASE"/>
    <property type="match status" value="1"/>
</dbReference>
<reference evidence="16" key="1">
    <citation type="submission" date="2015-07" db="EMBL/GenBank/DDBJ databases">
        <title>Draft Genome Sequences of Anaerolinea thermolimosa IMO-1, Bellilinea caldifistulae GOMI-1, Leptolinea tardivitalis YMTK-2, Levilinea saccharolytica KIBI-1,Longilinea arvoryzae KOME-1, Previously Described as Members of the Anaerolineaceae (Chloroflexi).</title>
        <authorList>
            <person name="Sekiguchi Y."/>
            <person name="Ohashi A."/>
            <person name="Matsuura N."/>
            <person name="Tourlousse M.D."/>
        </authorList>
    </citation>
    <scope>NUCLEOTIDE SEQUENCE [LARGE SCALE GENOMIC DNA]</scope>
    <source>
        <strain evidence="16">KOME-1</strain>
    </source>
</reference>
<dbReference type="GO" id="GO:0000287">
    <property type="term" value="F:magnesium ion binding"/>
    <property type="evidence" value="ECO:0007669"/>
    <property type="project" value="UniProtKB-UniRule"/>
</dbReference>
<evidence type="ECO:0000256" key="11">
    <source>
        <dbReference type="ARBA" id="ARBA00023146"/>
    </source>
</evidence>
<dbReference type="SUPFAM" id="SSF46589">
    <property type="entry name" value="tRNA-binding arm"/>
    <property type="match status" value="1"/>
</dbReference>
<dbReference type="GO" id="GO:0006432">
    <property type="term" value="P:phenylalanyl-tRNA aminoacylation"/>
    <property type="evidence" value="ECO:0007669"/>
    <property type="project" value="UniProtKB-UniRule"/>
</dbReference>
<evidence type="ECO:0000256" key="6">
    <source>
        <dbReference type="ARBA" id="ARBA00022723"/>
    </source>
</evidence>
<comment type="subcellular location">
    <subcellularLocation>
        <location evidence="1 13">Cytoplasm</location>
    </subcellularLocation>
</comment>
<evidence type="ECO:0000313" key="17">
    <source>
        <dbReference type="Proteomes" id="UP000055060"/>
    </source>
</evidence>
<dbReference type="GO" id="GO:0004826">
    <property type="term" value="F:phenylalanine-tRNA ligase activity"/>
    <property type="evidence" value="ECO:0007669"/>
    <property type="project" value="UniProtKB-UniRule"/>
</dbReference>
<comment type="catalytic activity">
    <reaction evidence="12 13">
        <text>tRNA(Phe) + L-phenylalanine + ATP = L-phenylalanyl-tRNA(Phe) + AMP + diphosphate + H(+)</text>
        <dbReference type="Rhea" id="RHEA:19413"/>
        <dbReference type="Rhea" id="RHEA-COMP:9668"/>
        <dbReference type="Rhea" id="RHEA-COMP:9699"/>
        <dbReference type="ChEBI" id="CHEBI:15378"/>
        <dbReference type="ChEBI" id="CHEBI:30616"/>
        <dbReference type="ChEBI" id="CHEBI:33019"/>
        <dbReference type="ChEBI" id="CHEBI:58095"/>
        <dbReference type="ChEBI" id="CHEBI:78442"/>
        <dbReference type="ChEBI" id="CHEBI:78531"/>
        <dbReference type="ChEBI" id="CHEBI:456215"/>
        <dbReference type="EC" id="6.1.1.20"/>
    </reaction>
</comment>
<evidence type="ECO:0000259" key="15">
    <source>
        <dbReference type="PROSITE" id="PS50862"/>
    </source>
</evidence>
<dbReference type="GO" id="GO:0000049">
    <property type="term" value="F:tRNA binding"/>
    <property type="evidence" value="ECO:0007669"/>
    <property type="project" value="InterPro"/>
</dbReference>
<dbReference type="CDD" id="cd00496">
    <property type="entry name" value="PheRS_alpha_core"/>
    <property type="match status" value="1"/>
</dbReference>
<keyword evidence="7 13" id="KW-0547">Nucleotide-binding</keyword>
<keyword evidence="17" id="KW-1185">Reference proteome</keyword>
<evidence type="ECO:0000256" key="3">
    <source>
        <dbReference type="ARBA" id="ARBA00011209"/>
    </source>
</evidence>
<dbReference type="SUPFAM" id="SSF55681">
    <property type="entry name" value="Class II aaRS and biotin synthetases"/>
    <property type="match status" value="1"/>
</dbReference>
<keyword evidence="11 13" id="KW-0030">Aminoacyl-tRNA synthetase</keyword>
<dbReference type="NCBIfam" id="TIGR00468">
    <property type="entry name" value="pheS"/>
    <property type="match status" value="1"/>
</dbReference>
<feature type="coiled-coil region" evidence="14">
    <location>
        <begin position="64"/>
        <end position="91"/>
    </location>
</feature>
<dbReference type="InterPro" id="IPR004529">
    <property type="entry name" value="Phe-tRNA-synth_IIc_asu"/>
</dbReference>
<dbReference type="PANTHER" id="PTHR11538:SF41">
    <property type="entry name" value="PHENYLALANINE--TRNA LIGASE, MITOCHONDRIAL"/>
    <property type="match status" value="1"/>
</dbReference>
<dbReference type="InterPro" id="IPR022911">
    <property type="entry name" value="Phe_tRNA_ligase_alpha1_bac"/>
</dbReference>
<dbReference type="InterPro" id="IPR010978">
    <property type="entry name" value="tRNA-bd_arm"/>
</dbReference>
<accession>A0A0S7BIQ5</accession>
<evidence type="ECO:0000256" key="1">
    <source>
        <dbReference type="ARBA" id="ARBA00004496"/>
    </source>
</evidence>
<evidence type="ECO:0000256" key="4">
    <source>
        <dbReference type="ARBA" id="ARBA00022490"/>
    </source>
</evidence>
<dbReference type="AlphaFoldDB" id="A0A0S7BIQ5"/>
<dbReference type="HAMAP" id="MF_00281">
    <property type="entry name" value="Phe_tRNA_synth_alpha1"/>
    <property type="match status" value="1"/>
</dbReference>
<keyword evidence="9 13" id="KW-0460">Magnesium</keyword>
<dbReference type="GO" id="GO:0005737">
    <property type="term" value="C:cytoplasm"/>
    <property type="evidence" value="ECO:0007669"/>
    <property type="project" value="UniProtKB-SubCell"/>
</dbReference>
<evidence type="ECO:0000256" key="2">
    <source>
        <dbReference type="ARBA" id="ARBA00010207"/>
    </source>
</evidence>
<dbReference type="EC" id="6.1.1.20" evidence="13"/>
<evidence type="ECO:0000256" key="9">
    <source>
        <dbReference type="ARBA" id="ARBA00022842"/>
    </source>
</evidence>
<evidence type="ECO:0000256" key="7">
    <source>
        <dbReference type="ARBA" id="ARBA00022741"/>
    </source>
</evidence>
<feature type="binding site" evidence="13">
    <location>
        <position position="262"/>
    </location>
    <ligand>
        <name>Mg(2+)</name>
        <dbReference type="ChEBI" id="CHEBI:18420"/>
        <note>shared with beta subunit</note>
    </ligand>
</feature>
<dbReference type="Pfam" id="PF01409">
    <property type="entry name" value="tRNA-synt_2d"/>
    <property type="match status" value="1"/>
</dbReference>
<feature type="domain" description="Aminoacyl-transfer RNA synthetases class-II family profile" evidence="15">
    <location>
        <begin position="127"/>
        <end position="326"/>
    </location>
</feature>
<dbReference type="OrthoDB" id="9800719at2"/>
<protein>
    <recommendedName>
        <fullName evidence="13">Phenylalanine--tRNA ligase alpha subunit</fullName>
        <ecNumber evidence="13">6.1.1.20</ecNumber>
    </recommendedName>
    <alternativeName>
        <fullName evidence="13">Phenylalanyl-tRNA synthetase alpha subunit</fullName>
        <shortName evidence="13">PheRS</shortName>
    </alternativeName>
</protein>
<evidence type="ECO:0000313" key="16">
    <source>
        <dbReference type="EMBL" id="GAP13514.1"/>
    </source>
</evidence>
<dbReference type="PROSITE" id="PS50862">
    <property type="entry name" value="AA_TRNA_LIGASE_II"/>
    <property type="match status" value="1"/>
</dbReference>
<evidence type="ECO:0000256" key="5">
    <source>
        <dbReference type="ARBA" id="ARBA00022598"/>
    </source>
</evidence>
<dbReference type="GO" id="GO:0005524">
    <property type="term" value="F:ATP binding"/>
    <property type="evidence" value="ECO:0007669"/>
    <property type="project" value="UniProtKB-UniRule"/>
</dbReference>
<dbReference type="InterPro" id="IPR002319">
    <property type="entry name" value="Phenylalanyl-tRNA_Synthase"/>
</dbReference>
<comment type="cofactor">
    <cofactor evidence="13">
        <name>Mg(2+)</name>
        <dbReference type="ChEBI" id="CHEBI:18420"/>
    </cofactor>
    <text evidence="13">Binds 2 magnesium ions per tetramer.</text>
</comment>
<dbReference type="Pfam" id="PF02912">
    <property type="entry name" value="Phe_tRNA-synt_N"/>
    <property type="match status" value="1"/>
</dbReference>
<keyword evidence="8 13" id="KW-0067">ATP-binding</keyword>
<name>A0A0S7BIQ5_9CHLR</name>
<dbReference type="STRING" id="360412.LARV_01268"/>
<keyword evidence="14" id="KW-0175">Coiled coil</keyword>
<sequence length="347" mass="38554">MSEGNDILTELDAIRQRAIDALAAVQDENTLQTWKTAHLGRSAAVMQIFSQIGQVDKALRGQVGQKANQVKQALEAALAEKEQAVREAVLARKLVAEKLDVTLPGRKPAYGRLHPATLALEDICQNLMEMGFQIYRSPEVETDENNFELLNIPAYHPARDMWDTFYTTKPGVLLRTHTSPGQIRAMRQVAPKPLRAILPGMSYRYEQTDASHESQFDQVEVIAVGPGITFGDLKGMIEDLAHRMFSPDVHIRLRPSYFPFTEPSAEVDIECFICGGKGCAVCKGGGWLEIGGCGMIHPTVLQNGGYDPSKFSGFAAGLGPERIAMLKYHIEDIRYFWGNDARFLEQF</sequence>
<dbReference type="InterPro" id="IPR045864">
    <property type="entry name" value="aa-tRNA-synth_II/BPL/LPL"/>
</dbReference>
<dbReference type="EMBL" id="DF967972">
    <property type="protein sequence ID" value="GAP13514.1"/>
    <property type="molecule type" value="Genomic_DNA"/>
</dbReference>
<comment type="similarity">
    <text evidence="2 13">Belongs to the class-II aminoacyl-tRNA synthetase family. Phe-tRNA synthetase alpha subunit type 1 subfamily.</text>
</comment>
<dbReference type="Proteomes" id="UP000055060">
    <property type="component" value="Unassembled WGS sequence"/>
</dbReference>
<dbReference type="RefSeq" id="WP_075072847.1">
    <property type="nucleotide sequence ID" value="NZ_DF967972.1"/>
</dbReference>
<evidence type="ECO:0000256" key="14">
    <source>
        <dbReference type="SAM" id="Coils"/>
    </source>
</evidence>
<evidence type="ECO:0000256" key="13">
    <source>
        <dbReference type="HAMAP-Rule" id="MF_00281"/>
    </source>
</evidence>
<keyword evidence="6 13" id="KW-0479">Metal-binding</keyword>
<dbReference type="InterPro" id="IPR006195">
    <property type="entry name" value="aa-tRNA-synth_II"/>
</dbReference>
<keyword evidence="10 13" id="KW-0648">Protein biosynthesis</keyword>
<proteinExistence type="inferred from homology"/>
<organism evidence="16">
    <name type="scientific">Longilinea arvoryzae</name>
    <dbReference type="NCBI Taxonomy" id="360412"/>
    <lineage>
        <taxon>Bacteria</taxon>
        <taxon>Bacillati</taxon>
        <taxon>Chloroflexota</taxon>
        <taxon>Anaerolineae</taxon>
        <taxon>Anaerolineales</taxon>
        <taxon>Anaerolineaceae</taxon>
        <taxon>Longilinea</taxon>
    </lineage>
</organism>
<evidence type="ECO:0000256" key="12">
    <source>
        <dbReference type="ARBA" id="ARBA00049255"/>
    </source>
</evidence>
<keyword evidence="5 13" id="KW-0436">Ligase</keyword>
<dbReference type="InterPro" id="IPR004188">
    <property type="entry name" value="Phe-tRNA_ligase_II_N"/>
</dbReference>
<evidence type="ECO:0000256" key="8">
    <source>
        <dbReference type="ARBA" id="ARBA00022840"/>
    </source>
</evidence>
<evidence type="ECO:0000256" key="10">
    <source>
        <dbReference type="ARBA" id="ARBA00022917"/>
    </source>
</evidence>